<reference evidence="1 2" key="1">
    <citation type="journal article" date="2022" name="Plant J.">
        <title>Chromosome-level genome of Camellia lanceoleosa provides a valuable resource for understanding genome evolution and self-incompatibility.</title>
        <authorList>
            <person name="Gong W."/>
            <person name="Xiao S."/>
            <person name="Wang L."/>
            <person name="Liao Z."/>
            <person name="Chang Y."/>
            <person name="Mo W."/>
            <person name="Hu G."/>
            <person name="Li W."/>
            <person name="Zhao G."/>
            <person name="Zhu H."/>
            <person name="Hu X."/>
            <person name="Ji K."/>
            <person name="Xiang X."/>
            <person name="Song Q."/>
            <person name="Yuan D."/>
            <person name="Jin S."/>
            <person name="Zhang L."/>
        </authorList>
    </citation>
    <scope>NUCLEOTIDE SEQUENCE [LARGE SCALE GENOMIC DNA]</scope>
    <source>
        <strain evidence="1">SQ_2022a</strain>
    </source>
</reference>
<comment type="caution">
    <text evidence="1">The sequence shown here is derived from an EMBL/GenBank/DDBJ whole genome shotgun (WGS) entry which is preliminary data.</text>
</comment>
<protein>
    <submittedName>
        <fullName evidence="1">Uncharacterized protein</fullName>
    </submittedName>
</protein>
<evidence type="ECO:0000313" key="1">
    <source>
        <dbReference type="EMBL" id="KAI8017995.1"/>
    </source>
</evidence>
<sequence length="101" mass="11124">MRLMLFSASVTAHTSEAQQSALNSLLFCTGDQSRDVVLCLPQTDRVILTVLSLIALMNVQASVYGRPDCVLDSQLFKEVVDYKVAEHRQQIKLASENGQPA</sequence>
<organism evidence="1 2">
    <name type="scientific">Camellia lanceoleosa</name>
    <dbReference type="NCBI Taxonomy" id="1840588"/>
    <lineage>
        <taxon>Eukaryota</taxon>
        <taxon>Viridiplantae</taxon>
        <taxon>Streptophyta</taxon>
        <taxon>Embryophyta</taxon>
        <taxon>Tracheophyta</taxon>
        <taxon>Spermatophyta</taxon>
        <taxon>Magnoliopsida</taxon>
        <taxon>eudicotyledons</taxon>
        <taxon>Gunneridae</taxon>
        <taxon>Pentapetalae</taxon>
        <taxon>asterids</taxon>
        <taxon>Ericales</taxon>
        <taxon>Theaceae</taxon>
        <taxon>Camellia</taxon>
    </lineage>
</organism>
<evidence type="ECO:0000313" key="2">
    <source>
        <dbReference type="Proteomes" id="UP001060215"/>
    </source>
</evidence>
<proteinExistence type="predicted"/>
<dbReference type="Proteomes" id="UP001060215">
    <property type="component" value="Chromosome 2"/>
</dbReference>
<gene>
    <name evidence="1" type="ORF">LOK49_LG04G01132</name>
</gene>
<name>A0ACC0HXB6_9ERIC</name>
<keyword evidence="2" id="KW-1185">Reference proteome</keyword>
<accession>A0ACC0HXB6</accession>
<dbReference type="EMBL" id="CM045759">
    <property type="protein sequence ID" value="KAI8017995.1"/>
    <property type="molecule type" value="Genomic_DNA"/>
</dbReference>